<evidence type="ECO:0008006" key="4">
    <source>
        <dbReference type="Google" id="ProtNLM"/>
    </source>
</evidence>
<sequence>MRPWRVVLVGAAGAALYPFAVEGRGTQCGQWMEWIVNPIQRHTTQGYSVQSVLPQPQRSKRDWIWIGQNTPRLCGVGLS</sequence>
<dbReference type="EMBL" id="ML976800">
    <property type="protein sequence ID" value="KAF1964216.1"/>
    <property type="molecule type" value="Genomic_DNA"/>
</dbReference>
<gene>
    <name evidence="2" type="ORF">BU23DRAFT_71296</name>
</gene>
<dbReference type="Proteomes" id="UP000800036">
    <property type="component" value="Unassembled WGS sequence"/>
</dbReference>
<keyword evidence="1" id="KW-0732">Signal</keyword>
<evidence type="ECO:0000256" key="1">
    <source>
        <dbReference type="SAM" id="SignalP"/>
    </source>
</evidence>
<feature type="chain" id="PRO_5025359969" description="Secreted protein" evidence="1">
    <location>
        <begin position="24"/>
        <end position="79"/>
    </location>
</feature>
<dbReference type="AlphaFoldDB" id="A0A6A5UMR1"/>
<organism evidence="2 3">
    <name type="scientific">Bimuria novae-zelandiae CBS 107.79</name>
    <dbReference type="NCBI Taxonomy" id="1447943"/>
    <lineage>
        <taxon>Eukaryota</taxon>
        <taxon>Fungi</taxon>
        <taxon>Dikarya</taxon>
        <taxon>Ascomycota</taxon>
        <taxon>Pezizomycotina</taxon>
        <taxon>Dothideomycetes</taxon>
        <taxon>Pleosporomycetidae</taxon>
        <taxon>Pleosporales</taxon>
        <taxon>Massarineae</taxon>
        <taxon>Didymosphaeriaceae</taxon>
        <taxon>Bimuria</taxon>
    </lineage>
</organism>
<accession>A0A6A5UMR1</accession>
<proteinExistence type="predicted"/>
<evidence type="ECO:0000313" key="3">
    <source>
        <dbReference type="Proteomes" id="UP000800036"/>
    </source>
</evidence>
<protein>
    <recommendedName>
        <fullName evidence="4">Secreted protein</fullName>
    </recommendedName>
</protein>
<keyword evidence="3" id="KW-1185">Reference proteome</keyword>
<reference evidence="2" key="1">
    <citation type="journal article" date="2020" name="Stud. Mycol.">
        <title>101 Dothideomycetes genomes: a test case for predicting lifestyles and emergence of pathogens.</title>
        <authorList>
            <person name="Haridas S."/>
            <person name="Albert R."/>
            <person name="Binder M."/>
            <person name="Bloem J."/>
            <person name="Labutti K."/>
            <person name="Salamov A."/>
            <person name="Andreopoulos B."/>
            <person name="Baker S."/>
            <person name="Barry K."/>
            <person name="Bills G."/>
            <person name="Bluhm B."/>
            <person name="Cannon C."/>
            <person name="Castanera R."/>
            <person name="Culley D."/>
            <person name="Daum C."/>
            <person name="Ezra D."/>
            <person name="Gonzalez J."/>
            <person name="Henrissat B."/>
            <person name="Kuo A."/>
            <person name="Liang C."/>
            <person name="Lipzen A."/>
            <person name="Lutzoni F."/>
            <person name="Magnuson J."/>
            <person name="Mondo S."/>
            <person name="Nolan M."/>
            <person name="Ohm R."/>
            <person name="Pangilinan J."/>
            <person name="Park H.-J."/>
            <person name="Ramirez L."/>
            <person name="Alfaro M."/>
            <person name="Sun H."/>
            <person name="Tritt A."/>
            <person name="Yoshinaga Y."/>
            <person name="Zwiers L.-H."/>
            <person name="Turgeon B."/>
            <person name="Goodwin S."/>
            <person name="Spatafora J."/>
            <person name="Crous P."/>
            <person name="Grigoriev I."/>
        </authorList>
    </citation>
    <scope>NUCLEOTIDE SEQUENCE</scope>
    <source>
        <strain evidence="2">CBS 107.79</strain>
    </source>
</reference>
<name>A0A6A5UMR1_9PLEO</name>
<evidence type="ECO:0000313" key="2">
    <source>
        <dbReference type="EMBL" id="KAF1964216.1"/>
    </source>
</evidence>
<feature type="signal peptide" evidence="1">
    <location>
        <begin position="1"/>
        <end position="23"/>
    </location>
</feature>